<feature type="domain" description="Lysine-specific metallo-endopeptidase" evidence="2">
    <location>
        <begin position="292"/>
        <end position="351"/>
    </location>
</feature>
<dbReference type="AlphaFoldDB" id="A0A2I2GD92"/>
<gene>
    <name evidence="3" type="ORF">P170DRAFT_463924</name>
</gene>
<name>A0A2I2GD92_9EURO</name>
<dbReference type="STRING" id="1392250.A0A2I2GD92"/>
<dbReference type="Pfam" id="PF14521">
    <property type="entry name" value="Aspzincin_M35"/>
    <property type="match status" value="1"/>
</dbReference>
<evidence type="ECO:0000313" key="4">
    <source>
        <dbReference type="Proteomes" id="UP000234275"/>
    </source>
</evidence>
<dbReference type="InterPro" id="IPR029463">
    <property type="entry name" value="Lys_MEP"/>
</dbReference>
<organism evidence="3 4">
    <name type="scientific">Aspergillus steynii IBT 23096</name>
    <dbReference type="NCBI Taxonomy" id="1392250"/>
    <lineage>
        <taxon>Eukaryota</taxon>
        <taxon>Fungi</taxon>
        <taxon>Dikarya</taxon>
        <taxon>Ascomycota</taxon>
        <taxon>Pezizomycotina</taxon>
        <taxon>Eurotiomycetes</taxon>
        <taxon>Eurotiomycetidae</taxon>
        <taxon>Eurotiales</taxon>
        <taxon>Aspergillaceae</taxon>
        <taxon>Aspergillus</taxon>
        <taxon>Aspergillus subgen. Circumdati</taxon>
    </lineage>
</organism>
<dbReference type="EMBL" id="MSFO01000003">
    <property type="protein sequence ID" value="PLB50842.1"/>
    <property type="molecule type" value="Genomic_DNA"/>
</dbReference>
<dbReference type="OrthoDB" id="4526765at2759"/>
<dbReference type="Proteomes" id="UP000234275">
    <property type="component" value="Unassembled WGS sequence"/>
</dbReference>
<comment type="caution">
    <text evidence="3">The sequence shown here is derived from an EMBL/GenBank/DDBJ whole genome shotgun (WGS) entry which is preliminary data.</text>
</comment>
<proteinExistence type="predicted"/>
<sequence length="421" mass="47151">MATSGIGRDQTCQSRLRKLLLGAVSNLKFLRRGQKHGIVRGARTWTGQHIVSQHHTLNQSAAELKMPDSTDPIEYLLSDSTVQVLRRGRDTFLAFCGTDTMEPSYTSPLYQWASNSVYCIAVKRYRCGGYGSTVRDGMASAIDLAQAGVDTMQALKDQTHTEAQMDLFEYMFSFAVKTVDGRRQIGPSDWDWINRIFDKVLKLKSFKEEKMAEDVVIYCDHSRYIEGTECNGNKNKKMACDKDISGDVEINSVFKWCKSKSGYFPVMADLGSKSLLAWPIHKIYNVTLLRTNMDAAALLDRTILHELTHAIPLLATTDTSCFLSYGWKRCVTLGKSRDSGINNADNYAYFALGARMISPTDNKPPQRPNRDGSVSLLPPDLWRSQQSHSLRARYFGRTANSSALGENASFNEAKKSLIMSP</sequence>
<feature type="region of interest" description="Disordered" evidence="1">
    <location>
        <begin position="359"/>
        <end position="379"/>
    </location>
</feature>
<dbReference type="InterPro" id="IPR024079">
    <property type="entry name" value="MetalloPept_cat_dom_sf"/>
</dbReference>
<dbReference type="Gene3D" id="3.40.390.10">
    <property type="entry name" value="Collagenase (Catalytic Domain)"/>
    <property type="match status" value="1"/>
</dbReference>
<evidence type="ECO:0000259" key="2">
    <source>
        <dbReference type="Pfam" id="PF14521"/>
    </source>
</evidence>
<dbReference type="RefSeq" id="XP_024706144.1">
    <property type="nucleotide sequence ID" value="XM_024852204.1"/>
</dbReference>
<reference evidence="3 4" key="1">
    <citation type="submission" date="2016-12" db="EMBL/GenBank/DDBJ databases">
        <title>The genomes of Aspergillus section Nigri reveals drivers in fungal speciation.</title>
        <authorList>
            <consortium name="DOE Joint Genome Institute"/>
            <person name="Vesth T.C."/>
            <person name="Nybo J."/>
            <person name="Theobald S."/>
            <person name="Brandl J."/>
            <person name="Frisvad J.C."/>
            <person name="Nielsen K.F."/>
            <person name="Lyhne E.K."/>
            <person name="Kogle M.E."/>
            <person name="Kuo A."/>
            <person name="Riley R."/>
            <person name="Clum A."/>
            <person name="Nolan M."/>
            <person name="Lipzen A."/>
            <person name="Salamov A."/>
            <person name="Henrissat B."/>
            <person name="Wiebenga A."/>
            <person name="De Vries R.P."/>
            <person name="Grigoriev I.V."/>
            <person name="Mortensen U.H."/>
            <person name="Andersen M.R."/>
            <person name="Baker S.E."/>
        </authorList>
    </citation>
    <scope>NUCLEOTIDE SEQUENCE [LARGE SCALE GENOMIC DNA]</scope>
    <source>
        <strain evidence="3 4">IBT 23096</strain>
    </source>
</reference>
<evidence type="ECO:0000313" key="3">
    <source>
        <dbReference type="EMBL" id="PLB50842.1"/>
    </source>
</evidence>
<evidence type="ECO:0000256" key="1">
    <source>
        <dbReference type="SAM" id="MobiDB-lite"/>
    </source>
</evidence>
<dbReference type="GeneID" id="36559902"/>
<accession>A0A2I2GD92</accession>
<dbReference type="VEuPathDB" id="FungiDB:P170DRAFT_463924"/>
<protein>
    <recommendedName>
        <fullName evidence="2">Lysine-specific metallo-endopeptidase domain-containing protein</fullName>
    </recommendedName>
</protein>
<dbReference type="GO" id="GO:0004222">
    <property type="term" value="F:metalloendopeptidase activity"/>
    <property type="evidence" value="ECO:0007669"/>
    <property type="project" value="InterPro"/>
</dbReference>
<dbReference type="SUPFAM" id="SSF55486">
    <property type="entry name" value="Metalloproteases ('zincins'), catalytic domain"/>
    <property type="match status" value="1"/>
</dbReference>
<keyword evidence="4" id="KW-1185">Reference proteome</keyword>